<evidence type="ECO:0000313" key="1">
    <source>
        <dbReference type="EMBL" id="BBC80016.1"/>
    </source>
</evidence>
<reference evidence="1 2" key="1">
    <citation type="submission" date="2018-02" db="EMBL/GenBank/DDBJ databases">
        <title>Acetobacter orientalis genome.</title>
        <authorList>
            <person name="Nakashima N."/>
            <person name="Tamura T."/>
        </authorList>
    </citation>
    <scope>NUCLEOTIDE SEQUENCE [LARGE SCALE GENOMIC DNA]</scope>
    <source>
        <strain evidence="1 2">FAN1</strain>
    </source>
</reference>
<proteinExistence type="predicted"/>
<sequence>MEEAFSSSLLPWKVDVLDWATTDEVFRDLIQKDHIIIQVPLENPK</sequence>
<name>A0A2Z5ZHT0_9PROT</name>
<dbReference type="KEGG" id="aot:AcetOri_orf02506"/>
<dbReference type="Gene3D" id="3.30.460.10">
    <property type="entry name" value="Beta Polymerase, domain 2"/>
    <property type="match status" value="1"/>
</dbReference>
<accession>A0A2Z5ZHT0</accession>
<organism evidence="1 2">
    <name type="scientific">Acetobacter orientalis</name>
    <dbReference type="NCBI Taxonomy" id="146474"/>
    <lineage>
        <taxon>Bacteria</taxon>
        <taxon>Pseudomonadati</taxon>
        <taxon>Pseudomonadota</taxon>
        <taxon>Alphaproteobacteria</taxon>
        <taxon>Acetobacterales</taxon>
        <taxon>Acetobacteraceae</taxon>
        <taxon>Acetobacter</taxon>
    </lineage>
</organism>
<dbReference type="AlphaFoldDB" id="A0A2Z5ZHT0"/>
<gene>
    <name evidence="1" type="ORF">AcetOrient_orf02506</name>
</gene>
<dbReference type="InterPro" id="IPR043519">
    <property type="entry name" value="NT_sf"/>
</dbReference>
<dbReference type="Proteomes" id="UP000270034">
    <property type="component" value="Chromosome"/>
</dbReference>
<dbReference type="EMBL" id="AP018515">
    <property type="protein sequence ID" value="BBC80016.1"/>
    <property type="molecule type" value="Genomic_DNA"/>
</dbReference>
<protein>
    <submittedName>
        <fullName evidence="1">DNA polymerase beta subunit</fullName>
    </submittedName>
</protein>
<evidence type="ECO:0000313" key="2">
    <source>
        <dbReference type="Proteomes" id="UP000270034"/>
    </source>
</evidence>